<protein>
    <recommendedName>
        <fullName evidence="5">DUF4853 domain-containing protein</fullName>
    </recommendedName>
</protein>
<evidence type="ECO:0008006" key="5">
    <source>
        <dbReference type="Google" id="ProtNLM"/>
    </source>
</evidence>
<dbReference type="Proteomes" id="UP000308760">
    <property type="component" value="Unassembled WGS sequence"/>
</dbReference>
<evidence type="ECO:0000313" key="4">
    <source>
        <dbReference type="Proteomes" id="UP000308760"/>
    </source>
</evidence>
<evidence type="ECO:0000256" key="1">
    <source>
        <dbReference type="SAM" id="MobiDB-lite"/>
    </source>
</evidence>
<dbReference type="PROSITE" id="PS51257">
    <property type="entry name" value="PROKAR_LIPOPROTEIN"/>
    <property type="match status" value="1"/>
</dbReference>
<comment type="caution">
    <text evidence="3">The sequence shown here is derived from an EMBL/GenBank/DDBJ whole genome shotgun (WGS) entry which is preliminary data.</text>
</comment>
<reference evidence="4" key="1">
    <citation type="submission" date="2019-04" db="EMBL/GenBank/DDBJ databases">
        <title>Nocardioides xinjiangensis sp. nov.</title>
        <authorList>
            <person name="Liu S."/>
        </authorList>
    </citation>
    <scope>NUCLEOTIDE SEQUENCE [LARGE SCALE GENOMIC DNA]</scope>
    <source>
        <strain evidence="4">18</strain>
    </source>
</reference>
<accession>A0A4S8Q927</accession>
<feature type="chain" id="PRO_5021027861" description="DUF4853 domain-containing protein" evidence="2">
    <location>
        <begin position="25"/>
        <end position="198"/>
    </location>
</feature>
<dbReference type="EMBL" id="STGY01000055">
    <property type="protein sequence ID" value="THV40818.1"/>
    <property type="molecule type" value="Genomic_DNA"/>
</dbReference>
<sequence length="198" mass="21649">MPFPRSSANGAKLIGAATAALALAACTTSGSSINEDYTDNEALAEMEAFVADSIEPLEDFPGFERRIVKVIECLYGMNEEHTEEGYDVVSLEYEFPEANWEDPLVRETYPEQLARLWGDQGHEVEVDHDDGAIGRVTAKRDDGFTMNYNVQGVVWMNVHLTGDDCVAIADGELEIPEPQGGVTGEDNDILSGYGPRVD</sequence>
<feature type="signal peptide" evidence="2">
    <location>
        <begin position="1"/>
        <end position="24"/>
    </location>
</feature>
<evidence type="ECO:0000313" key="3">
    <source>
        <dbReference type="EMBL" id="THV40818.1"/>
    </source>
</evidence>
<dbReference type="AlphaFoldDB" id="A0A4S8Q927"/>
<reference evidence="3 4" key="2">
    <citation type="submission" date="2019-05" db="EMBL/GenBank/DDBJ databases">
        <title>Glycomyces buryatensis sp. nov.</title>
        <authorList>
            <person name="Nikitina E."/>
        </authorList>
    </citation>
    <scope>NUCLEOTIDE SEQUENCE [LARGE SCALE GENOMIC DNA]</scope>
    <source>
        <strain evidence="3 4">18</strain>
    </source>
</reference>
<dbReference type="OrthoDB" id="9847132at2"/>
<proteinExistence type="predicted"/>
<keyword evidence="4" id="KW-1185">Reference proteome</keyword>
<keyword evidence="2" id="KW-0732">Signal</keyword>
<organism evidence="3 4">
    <name type="scientific">Glycomyces buryatensis</name>
    <dbReference type="NCBI Taxonomy" id="2570927"/>
    <lineage>
        <taxon>Bacteria</taxon>
        <taxon>Bacillati</taxon>
        <taxon>Actinomycetota</taxon>
        <taxon>Actinomycetes</taxon>
        <taxon>Glycomycetales</taxon>
        <taxon>Glycomycetaceae</taxon>
        <taxon>Glycomyces</taxon>
    </lineage>
</organism>
<dbReference type="RefSeq" id="WP_136535217.1">
    <property type="nucleotide sequence ID" value="NZ_STGY01000055.1"/>
</dbReference>
<evidence type="ECO:0000256" key="2">
    <source>
        <dbReference type="SAM" id="SignalP"/>
    </source>
</evidence>
<feature type="region of interest" description="Disordered" evidence="1">
    <location>
        <begin position="175"/>
        <end position="198"/>
    </location>
</feature>
<name>A0A4S8Q927_9ACTN</name>
<gene>
    <name evidence="3" type="ORF">FAB82_14315</name>
</gene>